<keyword evidence="1" id="KW-0812">Transmembrane</keyword>
<evidence type="ECO:0000313" key="2">
    <source>
        <dbReference type="EMBL" id="CCC92358.1"/>
    </source>
</evidence>
<sequence>MQVLRAIALHKRTYLTSLPYFQSHYLHLFFLALLLCIHQHCLKQLRRTNHGDHQPAGRNAAQVAQEAYKALKAPTTTHAPTLQVSEQLRNSLQRCSVPAYWHHGLIWNERFPKRVFGVSAVAD</sequence>
<evidence type="ECO:0000256" key="1">
    <source>
        <dbReference type="SAM" id="Phobius"/>
    </source>
</evidence>
<name>G0USJ5_TRYCI</name>
<keyword evidence="1" id="KW-0472">Membrane</keyword>
<dbReference type="EMBL" id="HE575321">
    <property type="protein sequence ID" value="CCC92358.1"/>
    <property type="molecule type" value="Genomic_DNA"/>
</dbReference>
<protein>
    <submittedName>
        <fullName evidence="2">Uncharacterized protein</fullName>
    </submittedName>
</protein>
<dbReference type="AlphaFoldDB" id="G0USJ5"/>
<reference evidence="2" key="1">
    <citation type="journal article" date="2012" name="Proc. Natl. Acad. Sci. U.S.A.">
        <title>Antigenic diversity is generated by distinct evolutionary mechanisms in African trypanosome species.</title>
        <authorList>
            <person name="Jackson A.P."/>
            <person name="Berry A."/>
            <person name="Aslett M."/>
            <person name="Allison H.C."/>
            <person name="Burton P."/>
            <person name="Vavrova-Anderson J."/>
            <person name="Brown R."/>
            <person name="Browne H."/>
            <person name="Corton N."/>
            <person name="Hauser H."/>
            <person name="Gamble J."/>
            <person name="Gilderthorp R."/>
            <person name="Marcello L."/>
            <person name="McQuillan J."/>
            <person name="Otto T.D."/>
            <person name="Quail M.A."/>
            <person name="Sanders M.J."/>
            <person name="van Tonder A."/>
            <person name="Ginger M.L."/>
            <person name="Field M.C."/>
            <person name="Barry J.D."/>
            <person name="Hertz-Fowler C."/>
            <person name="Berriman M."/>
        </authorList>
    </citation>
    <scope>NUCLEOTIDE SEQUENCE</scope>
    <source>
        <strain evidence="2">IL3000</strain>
    </source>
</reference>
<proteinExistence type="predicted"/>
<accession>G0USJ5</accession>
<feature type="transmembrane region" description="Helical" evidence="1">
    <location>
        <begin position="20"/>
        <end position="37"/>
    </location>
</feature>
<organism evidence="2">
    <name type="scientific">Trypanosoma congolense (strain IL3000)</name>
    <dbReference type="NCBI Taxonomy" id="1068625"/>
    <lineage>
        <taxon>Eukaryota</taxon>
        <taxon>Discoba</taxon>
        <taxon>Euglenozoa</taxon>
        <taxon>Kinetoplastea</taxon>
        <taxon>Metakinetoplastina</taxon>
        <taxon>Trypanosomatida</taxon>
        <taxon>Trypanosomatidae</taxon>
        <taxon>Trypanosoma</taxon>
        <taxon>Nannomonas</taxon>
    </lineage>
</organism>
<gene>
    <name evidence="2" type="ORF">TCIL3000_8_5820</name>
</gene>
<keyword evidence="1" id="KW-1133">Transmembrane helix</keyword>